<evidence type="ECO:0000256" key="5">
    <source>
        <dbReference type="ARBA" id="ARBA00023128"/>
    </source>
</evidence>
<dbReference type="SUPFAM" id="SSF81427">
    <property type="entry name" value="Mitochondrial cytochrome c oxidase subunit VIIc (aka VIIIa)"/>
    <property type="match status" value="1"/>
</dbReference>
<comment type="similarity">
    <text evidence="3 7">Belongs to the cytochrome c oxidase VIIc family.</text>
</comment>
<accession>A0A9P5UD76</accession>
<evidence type="ECO:0000256" key="1">
    <source>
        <dbReference type="ARBA" id="ARBA00004434"/>
    </source>
</evidence>
<gene>
    <name evidence="8" type="ORF">BDP27DRAFT_1256859</name>
</gene>
<evidence type="ECO:0000256" key="7">
    <source>
        <dbReference type="RuleBase" id="RU368123"/>
    </source>
</evidence>
<dbReference type="GO" id="GO:0045277">
    <property type="term" value="C:respiratory chain complex IV"/>
    <property type="evidence" value="ECO:0007669"/>
    <property type="project" value="UniProtKB-UniRule"/>
</dbReference>
<organism evidence="8 9">
    <name type="scientific">Rhodocollybia butyracea</name>
    <dbReference type="NCBI Taxonomy" id="206335"/>
    <lineage>
        <taxon>Eukaryota</taxon>
        <taxon>Fungi</taxon>
        <taxon>Dikarya</taxon>
        <taxon>Basidiomycota</taxon>
        <taxon>Agaricomycotina</taxon>
        <taxon>Agaricomycetes</taxon>
        <taxon>Agaricomycetidae</taxon>
        <taxon>Agaricales</taxon>
        <taxon>Marasmiineae</taxon>
        <taxon>Omphalotaceae</taxon>
        <taxon>Rhodocollybia</taxon>
    </lineage>
</organism>
<proteinExistence type="inferred from homology"/>
<evidence type="ECO:0000313" key="8">
    <source>
        <dbReference type="EMBL" id="KAF9075930.1"/>
    </source>
</evidence>
<dbReference type="InterPro" id="IPR036636">
    <property type="entry name" value="COX7C/Cox8_sf"/>
</dbReference>
<dbReference type="GO" id="GO:0005743">
    <property type="term" value="C:mitochondrial inner membrane"/>
    <property type="evidence" value="ECO:0007669"/>
    <property type="project" value="UniProtKB-SubCell"/>
</dbReference>
<keyword evidence="5 7" id="KW-0496">Mitochondrion</keyword>
<keyword evidence="7" id="KW-1133">Transmembrane helix</keyword>
<dbReference type="EMBL" id="JADNRY010000008">
    <property type="protein sequence ID" value="KAF9075930.1"/>
    <property type="molecule type" value="Genomic_DNA"/>
</dbReference>
<dbReference type="Gene3D" id="4.10.49.10">
    <property type="entry name" value="Cytochrome c oxidase subunit VIIc"/>
    <property type="match status" value="1"/>
</dbReference>
<comment type="function">
    <text evidence="7">Component of the cytochrome c oxidase, the last enzyme in the mitochondrial electron transport chain which drives oxidative phosphorylation. The respiratory chain contains 3 multisubunit complexes succinate dehydrogenase (complex II, CII), ubiquinol-cytochrome c oxidoreductase (cytochrome b-c1 complex, complex III, CIII) and cytochrome c oxidase (complex IV, CIV), that cooperate to transfer electrons derived from NADH and succinate to molecular oxygen, creating an electrochemical gradient over the inner membrane that drives transmembrane transport and the ATP synthase. Cytochrome c oxidase is the component of the respiratory chain that catalyzes the reduction of oxygen to water. Electrons originating from reduced cytochrome c in the intermembrane space (IMS) are transferred via the dinuclear copper A center (CU(A)) of subunit 2 and heme A of subunit 1 to the active site in subunit 1, a binuclear center (BNC) formed by heme A3 and copper B (CU(B)). The BNC reduces molecular oxygen to 2 water molecules using 4 electrons from cytochrome c in the IMS and 4 protons from the mitochondrial matrix.</text>
</comment>
<comment type="subcellular location">
    <subcellularLocation>
        <location evidence="1 7">Mitochondrion inner membrane</location>
        <topology evidence="1 7">Single-pass membrane protein</topology>
    </subcellularLocation>
</comment>
<dbReference type="OrthoDB" id="9974841at2759"/>
<dbReference type="Proteomes" id="UP000772434">
    <property type="component" value="Unassembled WGS sequence"/>
</dbReference>
<evidence type="ECO:0000256" key="4">
    <source>
        <dbReference type="ARBA" id="ARBA00022792"/>
    </source>
</evidence>
<evidence type="ECO:0000256" key="2">
    <source>
        <dbReference type="ARBA" id="ARBA00004673"/>
    </source>
</evidence>
<comment type="subunit">
    <text evidence="7">Component of the cytochrome c oxidase (complex IV, CIV), a multisubunit enzyme composed of a catalytic core of 3 subunits and several supernumerary subunits. The complex exists as a monomer or a dimer and forms supercomplexes (SCs) in the inner mitochondrial membrane with ubiquinol-cytochrome c oxidoreductase (cytochrome b-c1 complex, complex III, CIII).</text>
</comment>
<protein>
    <recommendedName>
        <fullName evidence="7">Cytochrome c oxidase subunit 8, mitochondrial</fullName>
    </recommendedName>
    <alternativeName>
        <fullName evidence="7">Cytochrome c oxidase polypeptide VIII</fullName>
    </alternativeName>
</protein>
<evidence type="ECO:0000256" key="6">
    <source>
        <dbReference type="ARBA" id="ARBA00023136"/>
    </source>
</evidence>
<keyword evidence="9" id="KW-1185">Reference proteome</keyword>
<keyword evidence="7" id="KW-0812">Transmembrane</keyword>
<reference evidence="8" key="1">
    <citation type="submission" date="2020-11" db="EMBL/GenBank/DDBJ databases">
        <authorList>
            <consortium name="DOE Joint Genome Institute"/>
            <person name="Ahrendt S."/>
            <person name="Riley R."/>
            <person name="Andreopoulos W."/>
            <person name="Labutti K."/>
            <person name="Pangilinan J."/>
            <person name="Ruiz-Duenas F.J."/>
            <person name="Barrasa J.M."/>
            <person name="Sanchez-Garcia M."/>
            <person name="Camarero S."/>
            <person name="Miyauchi S."/>
            <person name="Serrano A."/>
            <person name="Linde D."/>
            <person name="Babiker R."/>
            <person name="Drula E."/>
            <person name="Ayuso-Fernandez I."/>
            <person name="Pacheco R."/>
            <person name="Padilla G."/>
            <person name="Ferreira P."/>
            <person name="Barriuso J."/>
            <person name="Kellner H."/>
            <person name="Castanera R."/>
            <person name="Alfaro M."/>
            <person name="Ramirez L."/>
            <person name="Pisabarro A.G."/>
            <person name="Kuo A."/>
            <person name="Tritt A."/>
            <person name="Lipzen A."/>
            <person name="He G."/>
            <person name="Yan M."/>
            <person name="Ng V."/>
            <person name="Cullen D."/>
            <person name="Martin F."/>
            <person name="Rosso M.-N."/>
            <person name="Henrissat B."/>
            <person name="Hibbett D."/>
            <person name="Martinez A.T."/>
            <person name="Grigoriev I.V."/>
        </authorList>
    </citation>
    <scope>NUCLEOTIDE SEQUENCE</scope>
    <source>
        <strain evidence="8">AH 40177</strain>
    </source>
</reference>
<dbReference type="Pfam" id="PF02935">
    <property type="entry name" value="COX7C"/>
    <property type="match status" value="1"/>
</dbReference>
<evidence type="ECO:0000256" key="3">
    <source>
        <dbReference type="ARBA" id="ARBA00010514"/>
    </source>
</evidence>
<dbReference type="AlphaFoldDB" id="A0A9P5UD76"/>
<evidence type="ECO:0000313" key="9">
    <source>
        <dbReference type="Proteomes" id="UP000772434"/>
    </source>
</evidence>
<feature type="transmembrane region" description="Helical" evidence="7">
    <location>
        <begin position="56"/>
        <end position="75"/>
    </location>
</feature>
<comment type="caution">
    <text evidence="8">The sequence shown here is derived from an EMBL/GenBank/DDBJ whole genome shotgun (WGS) entry which is preliminary data.</text>
</comment>
<keyword evidence="4 7" id="KW-0999">Mitochondrion inner membrane</keyword>
<keyword evidence="7" id="KW-0809">Transit peptide</keyword>
<dbReference type="GO" id="GO:0006123">
    <property type="term" value="P:mitochondrial electron transport, cytochrome c to oxygen"/>
    <property type="evidence" value="ECO:0007669"/>
    <property type="project" value="UniProtKB-UniRule"/>
</dbReference>
<comment type="pathway">
    <text evidence="2 7">Energy metabolism; oxidative phosphorylation.</text>
</comment>
<sequence>MSFTLASRSARTGLAVLKRQLHTSNVARSGHGEYHHLPFAWPHTNSKTKTSFAIKLTAYLGLGFSIPFIAASYQLKKSGN</sequence>
<name>A0A9P5UD76_9AGAR</name>
<keyword evidence="6 7" id="KW-0472">Membrane</keyword>
<dbReference type="InterPro" id="IPR004202">
    <property type="entry name" value="COX7C/Cox8"/>
</dbReference>